<dbReference type="InterPro" id="IPR011042">
    <property type="entry name" value="6-blade_b-propeller_TolB-like"/>
</dbReference>
<name>A0A1Z1FEZ5_9SPHN</name>
<dbReference type="PANTHER" id="PTHR47572:SF4">
    <property type="entry name" value="LACTONASE DRP35"/>
    <property type="match status" value="1"/>
</dbReference>
<sequence>MAALPLAACASRMAGPSSSAAQYVGSVIQYDPALSRIIDPSVRPEVLATGYSWAEGPVWVPAGYLLFNDPSNNVMYRYVPGGEVEEFRRPSGLAGTVPPEIREAGANGMAIDPAGRLVFADSGTRAIAALDLDTMRRTELVETYQGKRFNSPNDLTITRGGRIYFTDPPYGFADADNSPLREVNQNGLYLHDTDGSLYLLDQHRRPNGVALSPDERTLYLALSDEQRPAVLAYTLGDNGRPVGPPRVFHDMQAQFDAGLPGLPDGLKVDKTGHVFATGPGGVHILSPTGQLLGMISTGTAVANCVIGRGDTGGAALYMTAHTMLARVPLRIEL</sequence>
<dbReference type="STRING" id="450378.GCA_001661675_01589"/>
<keyword evidence="1" id="KW-0378">Hydrolase</keyword>
<dbReference type="PANTHER" id="PTHR47572">
    <property type="entry name" value="LIPOPROTEIN-RELATED"/>
    <property type="match status" value="1"/>
</dbReference>
<dbReference type="KEGG" id="cman:A9D14_07935"/>
<evidence type="ECO:0000313" key="4">
    <source>
        <dbReference type="Proteomes" id="UP000195807"/>
    </source>
</evidence>
<accession>A0A1Z1FEZ5</accession>
<dbReference type="Gene3D" id="2.120.10.30">
    <property type="entry name" value="TolB, C-terminal domain"/>
    <property type="match status" value="1"/>
</dbReference>
<proteinExistence type="predicted"/>
<evidence type="ECO:0000313" key="3">
    <source>
        <dbReference type="EMBL" id="ARU17344.1"/>
    </source>
</evidence>
<reference evidence="3 4" key="1">
    <citation type="submission" date="2017-01" db="EMBL/GenBank/DDBJ databases">
        <title>Complete genome sequence of esterase-producing bacterium Croceicoccus marinus E4A9.</title>
        <authorList>
            <person name="Wu Y.-H."/>
            <person name="Cheng H."/>
            <person name="Xu L."/>
            <person name="Huo Y.-Y."/>
            <person name="Wang C.-S."/>
            <person name="Xu X.-W."/>
        </authorList>
    </citation>
    <scope>NUCLEOTIDE SEQUENCE [LARGE SCALE GENOMIC DNA]</scope>
    <source>
        <strain evidence="3 4">E4A9</strain>
    </source>
</reference>
<dbReference type="InterPro" id="IPR013658">
    <property type="entry name" value="SGL"/>
</dbReference>
<dbReference type="Proteomes" id="UP000195807">
    <property type="component" value="Chromosome"/>
</dbReference>
<evidence type="ECO:0000256" key="1">
    <source>
        <dbReference type="ARBA" id="ARBA00022801"/>
    </source>
</evidence>
<keyword evidence="4" id="KW-1185">Reference proteome</keyword>
<protein>
    <submittedName>
        <fullName evidence="3">Gluconolactonase</fullName>
    </submittedName>
</protein>
<feature type="domain" description="SMP-30/Gluconolactonase/LRE-like region" evidence="2">
    <location>
        <begin position="53"/>
        <end position="321"/>
    </location>
</feature>
<evidence type="ECO:0000259" key="2">
    <source>
        <dbReference type="Pfam" id="PF08450"/>
    </source>
</evidence>
<organism evidence="3 4">
    <name type="scientific">Croceicoccus marinus</name>
    <dbReference type="NCBI Taxonomy" id="450378"/>
    <lineage>
        <taxon>Bacteria</taxon>
        <taxon>Pseudomonadati</taxon>
        <taxon>Pseudomonadota</taxon>
        <taxon>Alphaproteobacteria</taxon>
        <taxon>Sphingomonadales</taxon>
        <taxon>Erythrobacteraceae</taxon>
        <taxon>Croceicoccus</taxon>
    </lineage>
</organism>
<dbReference type="GO" id="GO:0016787">
    <property type="term" value="F:hydrolase activity"/>
    <property type="evidence" value="ECO:0007669"/>
    <property type="project" value="UniProtKB-KW"/>
</dbReference>
<gene>
    <name evidence="3" type="ORF">A9D14_07935</name>
</gene>
<dbReference type="EMBL" id="CP019602">
    <property type="protein sequence ID" value="ARU17344.1"/>
    <property type="molecule type" value="Genomic_DNA"/>
</dbReference>
<dbReference type="Pfam" id="PF08450">
    <property type="entry name" value="SGL"/>
    <property type="match status" value="1"/>
</dbReference>
<dbReference type="InterPro" id="IPR051262">
    <property type="entry name" value="SMP-30/CGR1_Lactonase"/>
</dbReference>
<dbReference type="AlphaFoldDB" id="A0A1Z1FEZ5"/>
<dbReference type="SUPFAM" id="SSF63829">
    <property type="entry name" value="Calcium-dependent phosphotriesterase"/>
    <property type="match status" value="1"/>
</dbReference>